<keyword evidence="5" id="KW-0121">Carboxypeptidase</keyword>
<dbReference type="Pfam" id="PF07943">
    <property type="entry name" value="PBP5_C"/>
    <property type="match status" value="1"/>
</dbReference>
<evidence type="ECO:0000313" key="18">
    <source>
        <dbReference type="EMBL" id="TCS72116.1"/>
    </source>
</evidence>
<dbReference type="EMBL" id="SLZY01000006">
    <property type="protein sequence ID" value="TCS72116.1"/>
    <property type="molecule type" value="Genomic_DNA"/>
</dbReference>
<dbReference type="GO" id="GO:0006508">
    <property type="term" value="P:proteolysis"/>
    <property type="evidence" value="ECO:0007669"/>
    <property type="project" value="UniProtKB-KW"/>
</dbReference>
<dbReference type="GO" id="GO:0009252">
    <property type="term" value="P:peptidoglycan biosynthetic process"/>
    <property type="evidence" value="ECO:0007669"/>
    <property type="project" value="UniProtKB-UniPathway"/>
</dbReference>
<dbReference type="SMART" id="SM00936">
    <property type="entry name" value="PBP5_C"/>
    <property type="match status" value="1"/>
</dbReference>
<dbReference type="EC" id="3.4.16.4" evidence="4"/>
<dbReference type="Gene3D" id="3.40.710.10">
    <property type="entry name" value="DD-peptidase/beta-lactamase superfamily"/>
    <property type="match status" value="1"/>
</dbReference>
<dbReference type="SUPFAM" id="SSF56601">
    <property type="entry name" value="beta-lactamase/transpeptidase-like"/>
    <property type="match status" value="1"/>
</dbReference>
<dbReference type="InterPro" id="IPR018044">
    <property type="entry name" value="Peptidase_S11"/>
</dbReference>
<dbReference type="InterPro" id="IPR012907">
    <property type="entry name" value="Peptidase_S11_C"/>
</dbReference>
<dbReference type="SUPFAM" id="SSF69189">
    <property type="entry name" value="Penicillin-binding protein associated domain"/>
    <property type="match status" value="1"/>
</dbReference>
<evidence type="ECO:0000256" key="14">
    <source>
        <dbReference type="PIRSR" id="PIRSR618044-2"/>
    </source>
</evidence>
<comment type="function">
    <text evidence="1">Removes C-terminal D-alanyl residues from sugar-peptide cell wall precursors.</text>
</comment>
<comment type="similarity">
    <text evidence="3 15">Belongs to the peptidase S11 family.</text>
</comment>
<evidence type="ECO:0000256" key="8">
    <source>
        <dbReference type="ARBA" id="ARBA00022801"/>
    </source>
</evidence>
<dbReference type="UniPathway" id="UPA00219"/>
<dbReference type="Pfam" id="PF00768">
    <property type="entry name" value="Peptidase_S11"/>
    <property type="match status" value="1"/>
</dbReference>
<dbReference type="InterPro" id="IPR037167">
    <property type="entry name" value="Peptidase_S11_C_sf"/>
</dbReference>
<evidence type="ECO:0000256" key="16">
    <source>
        <dbReference type="SAM" id="SignalP"/>
    </source>
</evidence>
<evidence type="ECO:0000256" key="1">
    <source>
        <dbReference type="ARBA" id="ARBA00003217"/>
    </source>
</evidence>
<dbReference type="PANTHER" id="PTHR21581">
    <property type="entry name" value="D-ALANYL-D-ALANINE CARBOXYPEPTIDASE"/>
    <property type="match status" value="1"/>
</dbReference>
<feature type="active site" evidence="13">
    <location>
        <position position="120"/>
    </location>
</feature>
<evidence type="ECO:0000256" key="5">
    <source>
        <dbReference type="ARBA" id="ARBA00022645"/>
    </source>
</evidence>
<dbReference type="Proteomes" id="UP000295135">
    <property type="component" value="Unassembled WGS sequence"/>
</dbReference>
<organism evidence="18 19">
    <name type="scientific">Sulfuritortus calidifontis</name>
    <dbReference type="NCBI Taxonomy" id="1914471"/>
    <lineage>
        <taxon>Bacteria</taxon>
        <taxon>Pseudomonadati</taxon>
        <taxon>Pseudomonadota</taxon>
        <taxon>Betaproteobacteria</taxon>
        <taxon>Nitrosomonadales</taxon>
        <taxon>Thiobacillaceae</taxon>
        <taxon>Sulfuritortus</taxon>
    </lineage>
</organism>
<keyword evidence="8" id="KW-0378">Hydrolase</keyword>
<dbReference type="GO" id="GO:0009002">
    <property type="term" value="F:serine-type D-Ala-D-Ala carboxypeptidase activity"/>
    <property type="evidence" value="ECO:0007669"/>
    <property type="project" value="UniProtKB-EC"/>
</dbReference>
<evidence type="ECO:0000256" key="4">
    <source>
        <dbReference type="ARBA" id="ARBA00012448"/>
    </source>
</evidence>
<keyword evidence="11" id="KW-0961">Cell wall biogenesis/degradation</keyword>
<feature type="active site" description="Proton acceptor" evidence="13">
    <location>
        <position position="63"/>
    </location>
</feature>
<dbReference type="InterPro" id="IPR012338">
    <property type="entry name" value="Beta-lactam/transpept-like"/>
</dbReference>
<evidence type="ECO:0000256" key="12">
    <source>
        <dbReference type="ARBA" id="ARBA00034000"/>
    </source>
</evidence>
<dbReference type="PANTHER" id="PTHR21581:SF6">
    <property type="entry name" value="TRAFFICKING PROTEIN PARTICLE COMPLEX SUBUNIT 12"/>
    <property type="match status" value="1"/>
</dbReference>
<evidence type="ECO:0000256" key="11">
    <source>
        <dbReference type="ARBA" id="ARBA00023316"/>
    </source>
</evidence>
<feature type="chain" id="PRO_5020545608" description="serine-type D-Ala-D-Ala carboxypeptidase" evidence="16">
    <location>
        <begin position="22"/>
        <end position="378"/>
    </location>
</feature>
<dbReference type="AlphaFoldDB" id="A0A4R3JVR3"/>
<accession>A0A4R3JVR3</accession>
<feature type="signal peptide" evidence="16">
    <location>
        <begin position="1"/>
        <end position="21"/>
    </location>
</feature>
<reference evidence="18 19" key="1">
    <citation type="submission" date="2019-03" db="EMBL/GenBank/DDBJ databases">
        <title>Genomic Encyclopedia of Type Strains, Phase IV (KMG-IV): sequencing the most valuable type-strain genomes for metagenomic binning, comparative biology and taxonomic classification.</title>
        <authorList>
            <person name="Goeker M."/>
        </authorList>
    </citation>
    <scope>NUCLEOTIDE SEQUENCE [LARGE SCALE GENOMIC DNA]</scope>
    <source>
        <strain evidence="18 19">DSM 103923</strain>
    </source>
</reference>
<keyword evidence="9" id="KW-0133">Cell shape</keyword>
<feature type="domain" description="Peptidase S11 D-Ala-D-Ala carboxypeptidase A C-terminal" evidence="17">
    <location>
        <begin position="272"/>
        <end position="362"/>
    </location>
</feature>
<name>A0A4R3JVR3_9PROT</name>
<dbReference type="InterPro" id="IPR015956">
    <property type="entry name" value="Peniciliin-bd_prot_C_sf"/>
</dbReference>
<comment type="pathway">
    <text evidence="2">Cell wall biogenesis; peptidoglycan biosynthesis.</text>
</comment>
<keyword evidence="19" id="KW-1185">Reference proteome</keyword>
<dbReference type="GO" id="GO:0008360">
    <property type="term" value="P:regulation of cell shape"/>
    <property type="evidence" value="ECO:0007669"/>
    <property type="project" value="UniProtKB-KW"/>
</dbReference>
<sequence>MKRLKTLLCLFCFCLAGPAAAALPVPPAPTIEARAWLLVDVQSGQPLAARNPDARVEPASLTKLMTAYIAFSAIRDGRLALNQPLVVSEKAWRAEGSRMFLDPKKPAMVEDLLKGMIVQSGNDACIVLAEAIAGSEESFAALMNQTAKRLGMGQTHFVNATGLPHPQHYSTARDLARLTAQLIREFPEFYKLYSMKEYAYNGITQPNRNRLLWLDPNVDGVKTGHTESAGYCLIASSQRDQRRLLSVVVGTSSDTARAMESQKLLNYGFQFFETARLYNANQAVARIRLYKGSENEVHAGFLHDFFITVPRGTAKRVKAELHFINPMLAPVSRGQKVANLRLSLDGQTLGDFPLVALQGVGVANVIGRGWDSLLLMFK</sequence>
<evidence type="ECO:0000256" key="13">
    <source>
        <dbReference type="PIRSR" id="PIRSR618044-1"/>
    </source>
</evidence>
<keyword evidence="10" id="KW-0573">Peptidoglycan synthesis</keyword>
<evidence type="ECO:0000256" key="10">
    <source>
        <dbReference type="ARBA" id="ARBA00022984"/>
    </source>
</evidence>
<gene>
    <name evidence="18" type="ORF">EDC61_10630</name>
</gene>
<comment type="catalytic activity">
    <reaction evidence="12">
        <text>Preferential cleavage: (Ac)2-L-Lys-D-Ala-|-D-Ala. Also transpeptidation of peptidyl-alanyl moieties that are N-acyl substituents of D-alanine.</text>
        <dbReference type="EC" id="3.4.16.4"/>
    </reaction>
</comment>
<comment type="caution">
    <text evidence="18">The sequence shown here is derived from an EMBL/GenBank/DDBJ whole genome shotgun (WGS) entry which is preliminary data.</text>
</comment>
<protein>
    <recommendedName>
        <fullName evidence="4">serine-type D-Ala-D-Ala carboxypeptidase</fullName>
        <ecNumber evidence="4">3.4.16.4</ecNumber>
    </recommendedName>
</protein>
<keyword evidence="6" id="KW-0645">Protease</keyword>
<keyword evidence="7 16" id="KW-0732">Signal</keyword>
<proteinExistence type="inferred from homology"/>
<dbReference type="PRINTS" id="PR00725">
    <property type="entry name" value="DADACBPTASE1"/>
</dbReference>
<dbReference type="OrthoDB" id="9795979at2"/>
<evidence type="ECO:0000256" key="15">
    <source>
        <dbReference type="RuleBase" id="RU004016"/>
    </source>
</evidence>
<evidence type="ECO:0000313" key="19">
    <source>
        <dbReference type="Proteomes" id="UP000295135"/>
    </source>
</evidence>
<feature type="active site" description="Acyl-ester intermediate" evidence="13">
    <location>
        <position position="60"/>
    </location>
</feature>
<evidence type="ECO:0000256" key="3">
    <source>
        <dbReference type="ARBA" id="ARBA00007164"/>
    </source>
</evidence>
<evidence type="ECO:0000256" key="2">
    <source>
        <dbReference type="ARBA" id="ARBA00004752"/>
    </source>
</evidence>
<dbReference type="RefSeq" id="WP_126463872.1">
    <property type="nucleotide sequence ID" value="NZ_AP018721.1"/>
</dbReference>
<dbReference type="GO" id="GO:0071555">
    <property type="term" value="P:cell wall organization"/>
    <property type="evidence" value="ECO:0007669"/>
    <property type="project" value="UniProtKB-KW"/>
</dbReference>
<evidence type="ECO:0000259" key="17">
    <source>
        <dbReference type="SMART" id="SM00936"/>
    </source>
</evidence>
<evidence type="ECO:0000256" key="6">
    <source>
        <dbReference type="ARBA" id="ARBA00022670"/>
    </source>
</evidence>
<dbReference type="Gene3D" id="2.60.410.10">
    <property type="entry name" value="D-Ala-D-Ala carboxypeptidase, C-terminal domain"/>
    <property type="match status" value="1"/>
</dbReference>
<evidence type="ECO:0000256" key="7">
    <source>
        <dbReference type="ARBA" id="ARBA00022729"/>
    </source>
</evidence>
<evidence type="ECO:0000256" key="9">
    <source>
        <dbReference type="ARBA" id="ARBA00022960"/>
    </source>
</evidence>
<dbReference type="InterPro" id="IPR001967">
    <property type="entry name" value="Peptidase_S11_N"/>
</dbReference>
<feature type="binding site" evidence="14">
    <location>
        <position position="222"/>
    </location>
    <ligand>
        <name>substrate</name>
    </ligand>
</feature>